<comment type="caution">
    <text evidence="6">The sequence shown here is derived from an EMBL/GenBank/DDBJ whole genome shotgun (WGS) entry which is preliminary data.</text>
</comment>
<dbReference type="InterPro" id="IPR023753">
    <property type="entry name" value="FAD/NAD-binding_dom"/>
</dbReference>
<evidence type="ECO:0000256" key="1">
    <source>
        <dbReference type="ARBA" id="ARBA00009333"/>
    </source>
</evidence>
<reference evidence="6 7" key="1">
    <citation type="submission" date="2016-06" db="EMBL/GenBank/DDBJ databases">
        <authorList>
            <person name="Kjaerup R.B."/>
            <person name="Dalgaard T.S."/>
            <person name="Juul-Madsen H.R."/>
        </authorList>
    </citation>
    <scope>NUCLEOTIDE SEQUENCE [LARGE SCALE GENOMIC DNA]</scope>
    <source>
        <strain evidence="6 7">Pb300</strain>
    </source>
</reference>
<dbReference type="SUPFAM" id="SSF51905">
    <property type="entry name" value="FAD/NAD(P)-binding domain"/>
    <property type="match status" value="1"/>
</dbReference>
<dbReference type="Gene3D" id="3.50.50.60">
    <property type="entry name" value="FAD/NAD(P)-binding domain"/>
    <property type="match status" value="2"/>
</dbReference>
<dbReference type="EMBL" id="LZYO01000003">
    <property type="protein sequence ID" value="ODH45320.1"/>
    <property type="molecule type" value="Genomic_DNA"/>
</dbReference>
<keyword evidence="3" id="KW-0560">Oxidoreductase</keyword>
<dbReference type="PRINTS" id="PR00469">
    <property type="entry name" value="PNDRDTASEII"/>
</dbReference>
<protein>
    <recommendedName>
        <fullName evidence="5">FAD/NAD(P)-binding domain-containing protein</fullName>
    </recommendedName>
</protein>
<feature type="domain" description="FAD/NAD(P)-binding" evidence="5">
    <location>
        <begin position="29"/>
        <end position="187"/>
    </location>
</feature>
<dbReference type="PRINTS" id="PR00368">
    <property type="entry name" value="FADPNR"/>
</dbReference>
<evidence type="ECO:0000313" key="6">
    <source>
        <dbReference type="EMBL" id="ODH45320.1"/>
    </source>
</evidence>
<dbReference type="AlphaFoldDB" id="A0A1D2JQ41"/>
<accession>A0A1D2JQ41</accession>
<dbReference type="VEuPathDB" id="FungiDB:PADG_03633"/>
<evidence type="ECO:0000256" key="2">
    <source>
        <dbReference type="ARBA" id="ARBA00022630"/>
    </source>
</evidence>
<dbReference type="GO" id="GO:0097237">
    <property type="term" value="P:cellular response to toxic substance"/>
    <property type="evidence" value="ECO:0007669"/>
    <property type="project" value="UniProtKB-ARBA"/>
</dbReference>
<dbReference type="InterPro" id="IPR036188">
    <property type="entry name" value="FAD/NAD-bd_sf"/>
</dbReference>
<name>A0A1D2JQ41_PARBR</name>
<dbReference type="VEuPathDB" id="FungiDB:PABG_11421"/>
<keyword evidence="4" id="KW-0732">Signal</keyword>
<dbReference type="InterPro" id="IPR050097">
    <property type="entry name" value="Ferredoxin-NADP_redctase_2"/>
</dbReference>
<proteinExistence type="inferred from homology"/>
<evidence type="ECO:0000313" key="7">
    <source>
        <dbReference type="Proteomes" id="UP000242814"/>
    </source>
</evidence>
<dbReference type="PANTHER" id="PTHR48105">
    <property type="entry name" value="THIOREDOXIN REDUCTASE 1-RELATED-RELATED"/>
    <property type="match status" value="1"/>
</dbReference>
<evidence type="ECO:0000256" key="4">
    <source>
        <dbReference type="SAM" id="SignalP"/>
    </source>
</evidence>
<dbReference type="Pfam" id="PF07992">
    <property type="entry name" value="Pyr_redox_2"/>
    <property type="match status" value="1"/>
</dbReference>
<feature type="signal peptide" evidence="4">
    <location>
        <begin position="1"/>
        <end position="21"/>
    </location>
</feature>
<dbReference type="GO" id="GO:0016491">
    <property type="term" value="F:oxidoreductase activity"/>
    <property type="evidence" value="ECO:0007669"/>
    <property type="project" value="UniProtKB-KW"/>
</dbReference>
<evidence type="ECO:0000259" key="5">
    <source>
        <dbReference type="Pfam" id="PF07992"/>
    </source>
</evidence>
<organism evidence="6 7">
    <name type="scientific">Paracoccidioides brasiliensis</name>
    <dbReference type="NCBI Taxonomy" id="121759"/>
    <lineage>
        <taxon>Eukaryota</taxon>
        <taxon>Fungi</taxon>
        <taxon>Dikarya</taxon>
        <taxon>Ascomycota</taxon>
        <taxon>Pezizomycotina</taxon>
        <taxon>Eurotiomycetes</taxon>
        <taxon>Eurotiomycetidae</taxon>
        <taxon>Onygenales</taxon>
        <taxon>Ajellomycetaceae</taxon>
        <taxon>Paracoccidioides</taxon>
    </lineage>
</organism>
<keyword evidence="2" id="KW-0285">Flavoprotein</keyword>
<dbReference type="Proteomes" id="UP000242814">
    <property type="component" value="Unassembled WGS sequence"/>
</dbReference>
<sequence length="395" mass="44239">MATIRTSGWAAFLFFLTFAFAQSIPAVDYDAIIVGGGPAGLSALSSLSRVRRTALLVDSGIYRNGLTRFINDIIGADGVTPSAFRDKARKQIARYATAEMRNGTVLHITQVNNVTGQLPYFKVNINFTDTIPPSIVNRRARKIVLATGIEDILPNTPGIDEAWSRGIYWCPWCDGFEHRDQPLGIIGNATRFRHSIMEVATLNHDIMAFMNGTELQDDQIKHFETHYHIHYKFDIIKNITRVQDGSINFSAQNRSQFDIFTVHFHGDTQPVNRSAFVTNFESKQRSDLPYKLGLKMAGINIDNDIHGMLTSAPGVYAVGDCNNDRSTNVPHAMFSGKRAAISIHISMEEENSTAMSTEIGKRTHTQPLSSRDLEALIERDIGNEFEALWPIRREY</sequence>
<feature type="chain" id="PRO_5008902563" description="FAD/NAD(P)-binding domain-containing protein" evidence="4">
    <location>
        <begin position="22"/>
        <end position="395"/>
    </location>
</feature>
<comment type="similarity">
    <text evidence="1">Belongs to the class-II pyridine nucleotide-disulfide oxidoreductase family.</text>
</comment>
<evidence type="ECO:0000256" key="3">
    <source>
        <dbReference type="ARBA" id="ARBA00023002"/>
    </source>
</evidence>
<gene>
    <name evidence="6" type="ORF">ACO22_00198</name>
</gene>